<dbReference type="InterPro" id="IPR051990">
    <property type="entry name" value="CCPG1/PBIP1"/>
</dbReference>
<proteinExistence type="predicted"/>
<feature type="region of interest" description="Disordered" evidence="2">
    <location>
        <begin position="137"/>
        <end position="186"/>
    </location>
</feature>
<accession>A0A4Z2BMG6</accession>
<dbReference type="PANTHER" id="PTHR28638:SF1">
    <property type="entry name" value="PRE-B-CELL LEUKEMIA TRANSCRIPTION FACTOR-INTERACTING PROTEIN 1"/>
    <property type="match status" value="1"/>
</dbReference>
<gene>
    <name evidence="3" type="ORF">fugu_018534</name>
</gene>
<evidence type="ECO:0000313" key="3">
    <source>
        <dbReference type="EMBL" id="TNM93132.1"/>
    </source>
</evidence>
<dbReference type="AlphaFoldDB" id="A0A4Z2BMG6"/>
<dbReference type="EMBL" id="SWLE01000013">
    <property type="protein sequence ID" value="TNM93132.1"/>
    <property type="molecule type" value="Genomic_DNA"/>
</dbReference>
<evidence type="ECO:0000313" key="4">
    <source>
        <dbReference type="Proteomes" id="UP000516260"/>
    </source>
</evidence>
<protein>
    <submittedName>
        <fullName evidence="3">Uncharacterized protein</fullName>
    </submittedName>
</protein>
<dbReference type="PANTHER" id="PTHR28638">
    <property type="entry name" value="CELL CYCLE PROGRESSION PROTEIN 1"/>
    <property type="match status" value="1"/>
</dbReference>
<feature type="region of interest" description="Disordered" evidence="2">
    <location>
        <begin position="236"/>
        <end position="272"/>
    </location>
</feature>
<dbReference type="Proteomes" id="UP000516260">
    <property type="component" value="Chromosome 20"/>
</dbReference>
<evidence type="ECO:0000256" key="1">
    <source>
        <dbReference type="ARBA" id="ARBA00023054"/>
    </source>
</evidence>
<evidence type="ECO:0000256" key="2">
    <source>
        <dbReference type="SAM" id="MobiDB-lite"/>
    </source>
</evidence>
<dbReference type="GO" id="GO:0016020">
    <property type="term" value="C:membrane"/>
    <property type="evidence" value="ECO:0007669"/>
    <property type="project" value="TreeGrafter"/>
</dbReference>
<keyword evidence="4" id="KW-1185">Reference proteome</keyword>
<feature type="compositionally biased region" description="Low complexity" evidence="2">
    <location>
        <begin position="1"/>
        <end position="17"/>
    </location>
</feature>
<feature type="region of interest" description="Disordered" evidence="2">
    <location>
        <begin position="1"/>
        <end position="53"/>
    </location>
</feature>
<feature type="compositionally biased region" description="Basic residues" evidence="2">
    <location>
        <begin position="236"/>
        <end position="263"/>
    </location>
</feature>
<feature type="compositionally biased region" description="Low complexity" evidence="2">
    <location>
        <begin position="137"/>
        <end position="150"/>
    </location>
</feature>
<keyword evidence="1" id="KW-0175">Coiled coil</keyword>
<organism evidence="3 4">
    <name type="scientific">Takifugu bimaculatus</name>
    <dbReference type="NCBI Taxonomy" id="433685"/>
    <lineage>
        <taxon>Eukaryota</taxon>
        <taxon>Metazoa</taxon>
        <taxon>Chordata</taxon>
        <taxon>Craniata</taxon>
        <taxon>Vertebrata</taxon>
        <taxon>Euteleostomi</taxon>
        <taxon>Actinopterygii</taxon>
        <taxon>Neopterygii</taxon>
        <taxon>Teleostei</taxon>
        <taxon>Neoteleostei</taxon>
        <taxon>Acanthomorphata</taxon>
        <taxon>Eupercaria</taxon>
        <taxon>Tetraodontiformes</taxon>
        <taxon>Tetradontoidea</taxon>
        <taxon>Tetraodontidae</taxon>
        <taxon>Takifugu</taxon>
    </lineage>
</organism>
<reference evidence="3 4" key="1">
    <citation type="submission" date="2019-04" db="EMBL/GenBank/DDBJ databases">
        <title>The sequence and de novo assembly of Takifugu bimaculatus genome using PacBio and Hi-C technologies.</title>
        <authorList>
            <person name="Xu P."/>
            <person name="Liu B."/>
            <person name="Zhou Z."/>
        </authorList>
    </citation>
    <scope>NUCLEOTIDE SEQUENCE [LARGE SCALE GENOMIC DNA]</scope>
    <source>
        <strain evidence="3">TB-2018</strain>
        <tissue evidence="3">Muscle</tissue>
    </source>
</reference>
<comment type="caution">
    <text evidence="3">The sequence shown here is derived from an EMBL/GenBank/DDBJ whole genome shotgun (WGS) entry which is preliminary data.</text>
</comment>
<sequence length="272" mass="28943">MSDHSNSTGSSGSSTNSWTLLSPEEVAVENVGPVDDGTESLGDVPSLSEEATGAAVEFKPSDLSIEAVLSEEGHQVCQETCPESSEGPIPSNLDLSVESQPPVIHDIVTTSPSDNEQLEATPSVTNISLGVPLDVPSSLLPPVEPEQPSVFPVSSEGPVVAEQPSLFHSSPAAAAEESPVDSAGSGVGITTETLAVVGAAAAHADADVAVAPERTEASSPADDLLLQSWWVHRRRRRKRPVKRKKWSKPRFRMRWKMRRKTKKDHSADLTMD</sequence>
<name>A0A4Z2BMG6_9TELE</name>